<proteinExistence type="predicted"/>
<keyword evidence="10" id="KW-1185">Reference proteome</keyword>
<dbReference type="AlphaFoldDB" id="A0A917LY11"/>
<evidence type="ECO:0000256" key="3">
    <source>
        <dbReference type="ARBA" id="ARBA00022452"/>
    </source>
</evidence>
<dbReference type="PANTHER" id="PTHR30069">
    <property type="entry name" value="TONB-DEPENDENT OUTER MEMBRANE RECEPTOR"/>
    <property type="match status" value="1"/>
</dbReference>
<name>A0A917LY11_9BACT</name>
<keyword evidence="3" id="KW-1134">Transmembrane beta strand</keyword>
<dbReference type="Gene3D" id="2.60.40.1120">
    <property type="entry name" value="Carboxypeptidase-like, regulatory domain"/>
    <property type="match status" value="1"/>
</dbReference>
<evidence type="ECO:0000313" key="9">
    <source>
        <dbReference type="EMBL" id="GGG63256.1"/>
    </source>
</evidence>
<dbReference type="SUPFAM" id="SSF56935">
    <property type="entry name" value="Porins"/>
    <property type="match status" value="1"/>
</dbReference>
<comment type="caution">
    <text evidence="9">The sequence shown here is derived from an EMBL/GenBank/DDBJ whole genome shotgun (WGS) entry which is preliminary data.</text>
</comment>
<feature type="chain" id="PRO_5037619024" description="TonB-dependent transporter Oar-like beta-barrel domain-containing protein" evidence="7">
    <location>
        <begin position="39"/>
        <end position="1168"/>
    </location>
</feature>
<accession>A0A917LY11</accession>
<dbReference type="PANTHER" id="PTHR30069:SF46">
    <property type="entry name" value="OAR PROTEIN"/>
    <property type="match status" value="1"/>
</dbReference>
<keyword evidence="7" id="KW-0732">Signal</keyword>
<dbReference type="Gene3D" id="2.40.170.20">
    <property type="entry name" value="TonB-dependent receptor, beta-barrel domain"/>
    <property type="match status" value="1"/>
</dbReference>
<dbReference type="EMBL" id="BMGT01000001">
    <property type="protein sequence ID" value="GGG63256.1"/>
    <property type="molecule type" value="Genomic_DNA"/>
</dbReference>
<dbReference type="InterPro" id="IPR057601">
    <property type="entry name" value="Oar-like_b-barrel"/>
</dbReference>
<dbReference type="Pfam" id="PF25183">
    <property type="entry name" value="OMP_b-brl_4"/>
    <property type="match status" value="1"/>
</dbReference>
<dbReference type="Proteomes" id="UP000647241">
    <property type="component" value="Unassembled WGS sequence"/>
</dbReference>
<evidence type="ECO:0000256" key="7">
    <source>
        <dbReference type="SAM" id="SignalP"/>
    </source>
</evidence>
<feature type="domain" description="TonB-dependent transporter Oar-like beta-barrel" evidence="8">
    <location>
        <begin position="269"/>
        <end position="1161"/>
    </location>
</feature>
<dbReference type="InterPro" id="IPR036942">
    <property type="entry name" value="Beta-barrel_TonB_sf"/>
</dbReference>
<dbReference type="InterPro" id="IPR008969">
    <property type="entry name" value="CarboxyPept-like_regulatory"/>
</dbReference>
<dbReference type="SUPFAM" id="SSF49464">
    <property type="entry name" value="Carboxypeptidase regulatory domain-like"/>
    <property type="match status" value="1"/>
</dbReference>
<evidence type="ECO:0000256" key="6">
    <source>
        <dbReference type="ARBA" id="ARBA00023237"/>
    </source>
</evidence>
<dbReference type="InterPro" id="IPR037066">
    <property type="entry name" value="Plug_dom_sf"/>
</dbReference>
<evidence type="ECO:0000256" key="1">
    <source>
        <dbReference type="ARBA" id="ARBA00004571"/>
    </source>
</evidence>
<dbReference type="GO" id="GO:0009279">
    <property type="term" value="C:cell outer membrane"/>
    <property type="evidence" value="ECO:0007669"/>
    <property type="project" value="UniProtKB-SubCell"/>
</dbReference>
<evidence type="ECO:0000313" key="10">
    <source>
        <dbReference type="Proteomes" id="UP000647241"/>
    </source>
</evidence>
<sequence>MTRYSQSFTRQIVGLFPGMYKACFVGLLLLLFAGSAGAQVSTASVNGVIRDPNGAVIAGATIELKNTATSVVHQSVSNSSGAYVFLDITPGRYTVQASATGFNPQKVPEFVLSVDQTATLNFKLAIGTQNQVVTVDATAAQLDVSGASLGTVIETKQVNDLPLNGRNFTSLLSLTPGVVPIMTGQSGGMSGSGGFGAAVAIGSDYSFPSINGQTNRSDFFLMDGLYNYGAIESTYAIAPIIDAIQEFKVVSHTDDAEYGSVLGGVVNIVTKSGTNEFHGSGWEYVRNTAFDARNYFLPASQSKPSFHQNQFGGSIGGPVIIPKLYNGRNKSFFFGAYQGYRYSTPQDSTILVPTDAELAGNEADNNQLQIYNPFQTTPTIDKNGNPNFTRPAFAGNQIPSNLIDQRMVAYAKFIFPAPGPCFQFGSGGTCAANAIDATPLTQKQNEFDIRGDQSFGTKDTAWFRYSFINSTVNSSGGLPGLLTDHEIDGRNWGGSFVHIFSPTQILQVQYARTTVSDNSATRFTKSTADIISTIGFSDAFASGFAGANGGALLPGPGISNYGNGGESINDTPKATDSHEVRGSYTKIMGNHEIKFGAGFDTVNFASPLSQIGLNFSAPQTGNPSILGSDGKPVSNGDALASFLLNVPSGASRRNVDETERPGGLLSVFLQDSWKTTPRLTLNYGLRYDYPFLPAYGTNANIGKQGGPETGDMDWGTGNYIIQKLPPSCNSRGFAPCIPGDGTLPAHVIVSPNGKISHNVNSNLGPRFGFAFKVDDKTVMHGAYGIVFDDWAAVTQMAQNIEGSWPDIGQQIASSLTNVPTTSQLTPNVTAQNPFNASGSGLFPPATPFTSNQWFYDPHIKNPYSEQWNFGVQRQLNGSLALRIDYVGSASHRTNVGGQYNTALTPGPGTPQSRAPYPYSIPTFYDRSIGNGSYNALQVQLDKRYTNGFSYQVAYTWSKSMAEDDGWFGVEGTVVQDAYHPGASYGLSGTNIPQVFVANSLYEIPVGKGKRFSTGNRFVDYVVGNWQINNIFTWRNGQNFTVKDSNDVANIGNTGYEWADQVGNPHLSHPTTAKWFNTAAFAVPAQYTFGNVGRNSMQAQRWINLDSSVIRSFPFWREDRIEFRAEGFNILNHPVFGGPQNDISNTNFGAVTSQANSPRQLQLSGKIIF</sequence>
<keyword evidence="2" id="KW-0813">Transport</keyword>
<keyword evidence="4" id="KW-0812">Transmembrane</keyword>
<feature type="signal peptide" evidence="7">
    <location>
        <begin position="1"/>
        <end position="38"/>
    </location>
</feature>
<dbReference type="InterPro" id="IPR039426">
    <property type="entry name" value="TonB-dep_rcpt-like"/>
</dbReference>
<organism evidence="9 10">
    <name type="scientific">Edaphobacter dinghuensis</name>
    <dbReference type="NCBI Taxonomy" id="1560005"/>
    <lineage>
        <taxon>Bacteria</taxon>
        <taxon>Pseudomonadati</taxon>
        <taxon>Acidobacteriota</taxon>
        <taxon>Terriglobia</taxon>
        <taxon>Terriglobales</taxon>
        <taxon>Acidobacteriaceae</taxon>
        <taxon>Edaphobacter</taxon>
    </lineage>
</organism>
<gene>
    <name evidence="9" type="ORF">GCM10011585_00950</name>
</gene>
<keyword evidence="5" id="KW-0472">Membrane</keyword>
<dbReference type="GO" id="GO:0044718">
    <property type="term" value="P:siderophore transmembrane transport"/>
    <property type="evidence" value="ECO:0007669"/>
    <property type="project" value="TreeGrafter"/>
</dbReference>
<dbReference type="GO" id="GO:0015344">
    <property type="term" value="F:siderophore uptake transmembrane transporter activity"/>
    <property type="evidence" value="ECO:0007669"/>
    <property type="project" value="TreeGrafter"/>
</dbReference>
<reference evidence="9" key="1">
    <citation type="journal article" date="2014" name="Int. J. Syst. Evol. Microbiol.">
        <title>Complete genome sequence of Corynebacterium casei LMG S-19264T (=DSM 44701T), isolated from a smear-ripened cheese.</title>
        <authorList>
            <consortium name="US DOE Joint Genome Institute (JGI-PGF)"/>
            <person name="Walter F."/>
            <person name="Albersmeier A."/>
            <person name="Kalinowski J."/>
            <person name="Ruckert C."/>
        </authorList>
    </citation>
    <scope>NUCLEOTIDE SEQUENCE</scope>
    <source>
        <strain evidence="9">CGMCC 1.12997</strain>
    </source>
</reference>
<dbReference type="RefSeq" id="WP_229738975.1">
    <property type="nucleotide sequence ID" value="NZ_BMGT01000001.1"/>
</dbReference>
<evidence type="ECO:0000256" key="4">
    <source>
        <dbReference type="ARBA" id="ARBA00022692"/>
    </source>
</evidence>
<evidence type="ECO:0000256" key="2">
    <source>
        <dbReference type="ARBA" id="ARBA00022448"/>
    </source>
</evidence>
<reference evidence="9" key="2">
    <citation type="submission" date="2020-09" db="EMBL/GenBank/DDBJ databases">
        <authorList>
            <person name="Sun Q."/>
            <person name="Zhou Y."/>
        </authorList>
    </citation>
    <scope>NUCLEOTIDE SEQUENCE</scope>
    <source>
        <strain evidence="9">CGMCC 1.12997</strain>
    </source>
</reference>
<protein>
    <recommendedName>
        <fullName evidence="8">TonB-dependent transporter Oar-like beta-barrel domain-containing protein</fullName>
    </recommendedName>
</protein>
<dbReference type="Gene3D" id="2.170.130.10">
    <property type="entry name" value="TonB-dependent receptor, plug domain"/>
    <property type="match status" value="1"/>
</dbReference>
<evidence type="ECO:0000256" key="5">
    <source>
        <dbReference type="ARBA" id="ARBA00023136"/>
    </source>
</evidence>
<dbReference type="Pfam" id="PF13620">
    <property type="entry name" value="CarboxypepD_reg"/>
    <property type="match status" value="1"/>
</dbReference>
<evidence type="ECO:0000259" key="8">
    <source>
        <dbReference type="Pfam" id="PF25183"/>
    </source>
</evidence>
<comment type="subcellular location">
    <subcellularLocation>
        <location evidence="1">Cell outer membrane</location>
        <topology evidence="1">Multi-pass membrane protein</topology>
    </subcellularLocation>
</comment>
<keyword evidence="6" id="KW-0998">Cell outer membrane</keyword>